<dbReference type="Gene3D" id="3.40.50.620">
    <property type="entry name" value="HUPs"/>
    <property type="match status" value="1"/>
</dbReference>
<dbReference type="InterPro" id="IPR002606">
    <property type="entry name" value="Riboflavin_kinase_bac"/>
</dbReference>
<keyword evidence="12" id="KW-0511">Multifunctional enzyme</keyword>
<evidence type="ECO:0000256" key="3">
    <source>
        <dbReference type="ARBA" id="ARBA00005201"/>
    </source>
</evidence>
<evidence type="ECO:0000259" key="16">
    <source>
        <dbReference type="SMART" id="SM00904"/>
    </source>
</evidence>
<dbReference type="FunFam" id="3.40.50.620:FF:000021">
    <property type="entry name" value="Riboflavin biosynthesis protein"/>
    <property type="match status" value="1"/>
</dbReference>
<name>A0AAJ5WNR2_9BACT</name>
<keyword evidence="10 15" id="KW-0274">FAD</keyword>
<dbReference type="SUPFAM" id="SSF52374">
    <property type="entry name" value="Nucleotidylyl transferase"/>
    <property type="match status" value="1"/>
</dbReference>
<comment type="catalytic activity">
    <reaction evidence="14 15">
        <text>FMN + ATP + H(+) = FAD + diphosphate</text>
        <dbReference type="Rhea" id="RHEA:17237"/>
        <dbReference type="ChEBI" id="CHEBI:15378"/>
        <dbReference type="ChEBI" id="CHEBI:30616"/>
        <dbReference type="ChEBI" id="CHEBI:33019"/>
        <dbReference type="ChEBI" id="CHEBI:57692"/>
        <dbReference type="ChEBI" id="CHEBI:58210"/>
        <dbReference type="EC" id="2.7.7.2"/>
    </reaction>
</comment>
<comment type="function">
    <text evidence="1">Catalyzes the phosphorylation of riboflavin to FMN followed by the adenylation of FMN to FAD.</text>
</comment>
<dbReference type="NCBIfam" id="TIGR00125">
    <property type="entry name" value="cyt_tran_rel"/>
    <property type="match status" value="1"/>
</dbReference>
<comment type="pathway">
    <text evidence="2 15">Cofactor biosynthesis; FAD biosynthesis; FAD from FMN: step 1/1.</text>
</comment>
<dbReference type="GO" id="GO:0006747">
    <property type="term" value="P:FAD biosynthetic process"/>
    <property type="evidence" value="ECO:0007669"/>
    <property type="project" value="UniProtKB-UniRule"/>
</dbReference>
<feature type="domain" description="Riboflavin kinase" evidence="16">
    <location>
        <begin position="183"/>
        <end position="310"/>
    </location>
</feature>
<proteinExistence type="inferred from homology"/>
<protein>
    <recommendedName>
        <fullName evidence="15">Riboflavin biosynthesis protein</fullName>
    </recommendedName>
    <domain>
        <recommendedName>
            <fullName evidence="15">Riboflavin kinase</fullName>
            <ecNumber evidence="15">2.7.1.26</ecNumber>
        </recommendedName>
        <alternativeName>
            <fullName evidence="15">Flavokinase</fullName>
        </alternativeName>
    </domain>
    <domain>
        <recommendedName>
            <fullName evidence="15">FMN adenylyltransferase</fullName>
            <ecNumber evidence="15">2.7.7.2</ecNumber>
        </recommendedName>
        <alternativeName>
            <fullName evidence="15">FAD pyrophosphorylase</fullName>
        </alternativeName>
        <alternativeName>
            <fullName evidence="15">FAD synthase</fullName>
        </alternativeName>
    </domain>
</protein>
<dbReference type="EC" id="2.7.7.2" evidence="15"/>
<keyword evidence="7 15" id="KW-0548">Nucleotidyltransferase</keyword>
<dbReference type="GO" id="GO:0008531">
    <property type="term" value="F:riboflavin kinase activity"/>
    <property type="evidence" value="ECO:0007669"/>
    <property type="project" value="UniProtKB-UniRule"/>
</dbReference>
<evidence type="ECO:0000256" key="2">
    <source>
        <dbReference type="ARBA" id="ARBA00004726"/>
    </source>
</evidence>
<evidence type="ECO:0000256" key="11">
    <source>
        <dbReference type="ARBA" id="ARBA00022840"/>
    </source>
</evidence>
<organism evidence="17 18">
    <name type="scientific">Candidatus Pseudobacter hemicellulosilyticus</name>
    <dbReference type="NCBI Taxonomy" id="3121375"/>
    <lineage>
        <taxon>Bacteria</taxon>
        <taxon>Pseudomonadati</taxon>
        <taxon>Bacteroidota</taxon>
        <taxon>Chitinophagia</taxon>
        <taxon>Chitinophagales</taxon>
        <taxon>Chitinophagaceae</taxon>
        <taxon>Pseudobacter</taxon>
    </lineage>
</organism>
<keyword evidence="11 15" id="KW-0067">ATP-binding</keyword>
<dbReference type="AlphaFoldDB" id="A0AAJ5WNR2"/>
<evidence type="ECO:0000313" key="18">
    <source>
        <dbReference type="Proteomes" id="UP001220610"/>
    </source>
</evidence>
<dbReference type="GO" id="GO:0005524">
    <property type="term" value="F:ATP binding"/>
    <property type="evidence" value="ECO:0007669"/>
    <property type="project" value="UniProtKB-UniRule"/>
</dbReference>
<dbReference type="GO" id="GO:0003919">
    <property type="term" value="F:FMN adenylyltransferase activity"/>
    <property type="evidence" value="ECO:0007669"/>
    <property type="project" value="UniProtKB-UniRule"/>
</dbReference>
<evidence type="ECO:0000256" key="5">
    <source>
        <dbReference type="ARBA" id="ARBA00022643"/>
    </source>
</evidence>
<evidence type="ECO:0000256" key="12">
    <source>
        <dbReference type="ARBA" id="ARBA00023268"/>
    </source>
</evidence>
<evidence type="ECO:0000256" key="13">
    <source>
        <dbReference type="ARBA" id="ARBA00047880"/>
    </source>
</evidence>
<dbReference type="CDD" id="cd02064">
    <property type="entry name" value="FAD_synthetase_N"/>
    <property type="match status" value="1"/>
</dbReference>
<gene>
    <name evidence="17" type="ORF">P0Y53_15980</name>
</gene>
<dbReference type="NCBIfam" id="TIGR00083">
    <property type="entry name" value="ribF"/>
    <property type="match status" value="1"/>
</dbReference>
<evidence type="ECO:0000256" key="9">
    <source>
        <dbReference type="ARBA" id="ARBA00022777"/>
    </source>
</evidence>
<dbReference type="InterPro" id="IPR023465">
    <property type="entry name" value="Riboflavin_kinase_dom_sf"/>
</dbReference>
<evidence type="ECO:0000256" key="10">
    <source>
        <dbReference type="ARBA" id="ARBA00022827"/>
    </source>
</evidence>
<dbReference type="InterPro" id="IPR004821">
    <property type="entry name" value="Cyt_trans-like"/>
</dbReference>
<evidence type="ECO:0000256" key="8">
    <source>
        <dbReference type="ARBA" id="ARBA00022741"/>
    </source>
</evidence>
<evidence type="ECO:0000256" key="7">
    <source>
        <dbReference type="ARBA" id="ARBA00022695"/>
    </source>
</evidence>
<dbReference type="PIRSF" id="PIRSF004491">
    <property type="entry name" value="FAD_Synth"/>
    <property type="match status" value="1"/>
</dbReference>
<evidence type="ECO:0000256" key="4">
    <source>
        <dbReference type="ARBA" id="ARBA00022630"/>
    </source>
</evidence>
<comment type="catalytic activity">
    <reaction evidence="13 15">
        <text>riboflavin + ATP = FMN + ADP + H(+)</text>
        <dbReference type="Rhea" id="RHEA:14357"/>
        <dbReference type="ChEBI" id="CHEBI:15378"/>
        <dbReference type="ChEBI" id="CHEBI:30616"/>
        <dbReference type="ChEBI" id="CHEBI:57986"/>
        <dbReference type="ChEBI" id="CHEBI:58210"/>
        <dbReference type="ChEBI" id="CHEBI:456216"/>
        <dbReference type="EC" id="2.7.1.26"/>
    </reaction>
</comment>
<keyword evidence="9 15" id="KW-0418">Kinase</keyword>
<keyword evidence="8 15" id="KW-0547">Nucleotide-binding</keyword>
<dbReference type="PANTHER" id="PTHR22749:SF6">
    <property type="entry name" value="RIBOFLAVIN KINASE"/>
    <property type="match status" value="1"/>
</dbReference>
<dbReference type="NCBIfam" id="NF004162">
    <property type="entry name" value="PRK05627.1-5"/>
    <property type="match status" value="1"/>
</dbReference>
<dbReference type="InterPro" id="IPR015865">
    <property type="entry name" value="Riboflavin_kinase_bac/euk"/>
</dbReference>
<dbReference type="Proteomes" id="UP001220610">
    <property type="component" value="Chromosome"/>
</dbReference>
<sequence>MKVYQSTEDIPVFRQAVITIGTFDGVHLGHQQILAQLKAEAGRIGGETVIVTFHPHPRKVVAGNRQPILLINTIAEKISLLEQNGIDHLVIVPFTPEFSQLTPHEYVDSFLVRRFHPHTVIIGYDHRFGQGREGDYRLLEQYSAEFGFQLKEIPAQVIEENTVSSTRIREAVLNGQITMANALLGYDFFFSGIVVPGDRLGRTIGFPTANIQVTEAEKLVPGNGVYVVEITIDGFPGSYQGMMNIGTRPTVDGRTRKIEVNIFGFDADIYGRPVRVQVKKYLRGEQKFSGLDALKAQLASDRENALAAFRRSS</sequence>
<dbReference type="Gene3D" id="2.40.30.30">
    <property type="entry name" value="Riboflavin kinase-like"/>
    <property type="match status" value="1"/>
</dbReference>
<keyword evidence="6 15" id="KW-0808">Transferase</keyword>
<dbReference type="PANTHER" id="PTHR22749">
    <property type="entry name" value="RIBOFLAVIN KINASE/FMN ADENYLYLTRANSFERASE"/>
    <property type="match status" value="1"/>
</dbReference>
<keyword evidence="5 15" id="KW-0288">FMN</keyword>
<dbReference type="InterPro" id="IPR023468">
    <property type="entry name" value="Riboflavin_kinase"/>
</dbReference>
<dbReference type="SMART" id="SM00904">
    <property type="entry name" value="Flavokinase"/>
    <property type="match status" value="1"/>
</dbReference>
<evidence type="ECO:0000313" key="17">
    <source>
        <dbReference type="EMBL" id="WEK33987.1"/>
    </source>
</evidence>
<evidence type="ECO:0000256" key="15">
    <source>
        <dbReference type="PIRNR" id="PIRNR004491"/>
    </source>
</evidence>
<dbReference type="InterPro" id="IPR015864">
    <property type="entry name" value="FAD_synthase"/>
</dbReference>
<dbReference type="GO" id="GO:0009231">
    <property type="term" value="P:riboflavin biosynthetic process"/>
    <property type="evidence" value="ECO:0007669"/>
    <property type="project" value="InterPro"/>
</dbReference>
<evidence type="ECO:0000256" key="1">
    <source>
        <dbReference type="ARBA" id="ARBA00002121"/>
    </source>
</evidence>
<comment type="similarity">
    <text evidence="15">Belongs to the ribF family.</text>
</comment>
<evidence type="ECO:0000256" key="14">
    <source>
        <dbReference type="ARBA" id="ARBA00049494"/>
    </source>
</evidence>
<reference evidence="17" key="1">
    <citation type="submission" date="2023-03" db="EMBL/GenBank/DDBJ databases">
        <title>Andean soil-derived lignocellulolytic bacterial consortium as a source of novel taxa and putative plastic-active enzymes.</title>
        <authorList>
            <person name="Diaz-Garcia L."/>
            <person name="Chuvochina M."/>
            <person name="Feuerriegel G."/>
            <person name="Bunk B."/>
            <person name="Sproer C."/>
            <person name="Streit W.R."/>
            <person name="Rodriguez L.M."/>
            <person name="Overmann J."/>
            <person name="Jimenez D.J."/>
        </authorList>
    </citation>
    <scope>NUCLEOTIDE SEQUENCE</scope>
    <source>
        <strain evidence="17">MAG 7</strain>
    </source>
</reference>
<accession>A0AAJ5WNR2</accession>
<dbReference type="EC" id="2.7.1.26" evidence="15"/>
<dbReference type="EMBL" id="CP119311">
    <property type="protein sequence ID" value="WEK33987.1"/>
    <property type="molecule type" value="Genomic_DNA"/>
</dbReference>
<dbReference type="GO" id="GO:0009398">
    <property type="term" value="P:FMN biosynthetic process"/>
    <property type="evidence" value="ECO:0007669"/>
    <property type="project" value="UniProtKB-UniRule"/>
</dbReference>
<dbReference type="Pfam" id="PF06574">
    <property type="entry name" value="FAD_syn"/>
    <property type="match status" value="1"/>
</dbReference>
<comment type="pathway">
    <text evidence="3 15">Cofactor biosynthesis; FMN biosynthesis; FMN from riboflavin (ATP route): step 1/1.</text>
</comment>
<evidence type="ECO:0000256" key="6">
    <source>
        <dbReference type="ARBA" id="ARBA00022679"/>
    </source>
</evidence>
<dbReference type="InterPro" id="IPR014729">
    <property type="entry name" value="Rossmann-like_a/b/a_fold"/>
</dbReference>
<dbReference type="Pfam" id="PF01687">
    <property type="entry name" value="Flavokinase"/>
    <property type="match status" value="1"/>
</dbReference>
<dbReference type="SUPFAM" id="SSF82114">
    <property type="entry name" value="Riboflavin kinase-like"/>
    <property type="match status" value="1"/>
</dbReference>
<keyword evidence="4 15" id="KW-0285">Flavoprotein</keyword>
<dbReference type="NCBIfam" id="NF004160">
    <property type="entry name" value="PRK05627.1-3"/>
    <property type="match status" value="1"/>
</dbReference>